<keyword evidence="1" id="KW-0472">Membrane</keyword>
<accession>A0A078M5S9</accession>
<feature type="transmembrane region" description="Helical" evidence="1">
    <location>
        <begin position="319"/>
        <end position="341"/>
    </location>
</feature>
<dbReference type="InterPro" id="IPR011642">
    <property type="entry name" value="Gate_dom"/>
</dbReference>
<sequence length="449" mass="49311">MKKHSLSSWLLFIIPSLLGVFIFMTPLNIEGAWKVPIAIMANSLAGVIVPVISWFALAIMTIAAVGSVIYLFLPKTTMKAPSFAAQLFRVNLFWTITRVLAVVFTAMVVFDFGPAAINNPNTAGLLMDPEEGLVTFLFTIFLFAGLLLPLLTNFGLLEFFGTMMTKVMRPLFKIPGRSSIDALASWIGDGTIGVLMTSKQYEQGNYTKKEAAIIATTFSIVSITFCFTILKELNLESYFFQFYGTVIIAGLTLALIMPRIYPLRKIEDTYIDGSTEQKEEVLQDEKLLKIATDRALTSAKNNSNFSSFWAEGGKNVLDMWIAVAPVVMAFGTIALVLAEFTPVFSILGKPFEYYLAALNIPEAGAAAQTMVVGFADMLLPAVLGSGIESEMTRFVIATVSVTQLIYMSEVGGLILGTKIPLKIWDLIIIFLLRTVISLPIIAIMAHIFF</sequence>
<dbReference type="AlphaFoldDB" id="A0A078M5S9"/>
<evidence type="ECO:0000313" key="3">
    <source>
        <dbReference type="EMBL" id="CEA01599.1"/>
    </source>
</evidence>
<name>A0A078M5S9_9BACL</name>
<evidence type="ECO:0000256" key="1">
    <source>
        <dbReference type="SAM" id="Phobius"/>
    </source>
</evidence>
<gene>
    <name evidence="3" type="ORF">BN1050_00962</name>
</gene>
<feature type="transmembrane region" description="Helical" evidence="1">
    <location>
        <begin position="9"/>
        <end position="27"/>
    </location>
</feature>
<organism evidence="3">
    <name type="scientific">Metalysinibacillus saudimassiliensis</name>
    <dbReference type="NCBI Taxonomy" id="1461583"/>
    <lineage>
        <taxon>Bacteria</taxon>
        <taxon>Bacillati</taxon>
        <taxon>Bacillota</taxon>
        <taxon>Bacilli</taxon>
        <taxon>Bacillales</taxon>
        <taxon>Caryophanaceae</taxon>
        <taxon>Metalysinibacillus</taxon>
    </lineage>
</organism>
<feature type="transmembrane region" description="Helical" evidence="1">
    <location>
        <begin position="92"/>
        <end position="113"/>
    </location>
</feature>
<dbReference type="PATRIC" id="fig|1461583.4.peg.923"/>
<dbReference type="Pfam" id="PF07670">
    <property type="entry name" value="Gate"/>
    <property type="match status" value="1"/>
</dbReference>
<feature type="transmembrane region" description="Helical" evidence="1">
    <location>
        <begin position="47"/>
        <end position="72"/>
    </location>
</feature>
<proteinExistence type="predicted"/>
<feature type="transmembrane region" description="Helical" evidence="1">
    <location>
        <begin position="133"/>
        <end position="157"/>
    </location>
</feature>
<evidence type="ECO:0000259" key="2">
    <source>
        <dbReference type="Pfam" id="PF07670"/>
    </source>
</evidence>
<feature type="transmembrane region" description="Helical" evidence="1">
    <location>
        <begin position="211"/>
        <end position="230"/>
    </location>
</feature>
<feature type="transmembrane region" description="Helical" evidence="1">
    <location>
        <begin position="242"/>
        <end position="261"/>
    </location>
</feature>
<reference evidence="3" key="1">
    <citation type="submission" date="2014-07" db="EMBL/GenBank/DDBJ databases">
        <authorList>
            <person name="Urmite Genomes Urmite Genomes"/>
        </authorList>
    </citation>
    <scope>NUCLEOTIDE SEQUENCE</scope>
    <source>
        <strain evidence="3">13S34_air</strain>
    </source>
</reference>
<dbReference type="HOGENOM" id="CLU_048533_0_0_9"/>
<feature type="transmembrane region" description="Helical" evidence="1">
    <location>
        <begin position="394"/>
        <end position="415"/>
    </location>
</feature>
<protein>
    <submittedName>
        <fullName evidence="3">Nucleoside recognition</fullName>
    </submittedName>
</protein>
<feature type="domain" description="Nucleoside transporter/FeoB GTPase Gate" evidence="2">
    <location>
        <begin position="137"/>
        <end position="234"/>
    </location>
</feature>
<keyword evidence="1" id="KW-0812">Transmembrane</keyword>
<dbReference type="EMBL" id="LN483074">
    <property type="protein sequence ID" value="CEA01599.1"/>
    <property type="molecule type" value="Genomic_DNA"/>
</dbReference>
<keyword evidence="1" id="KW-1133">Transmembrane helix</keyword>
<feature type="transmembrane region" description="Helical" evidence="1">
    <location>
        <begin position="427"/>
        <end position="448"/>
    </location>
</feature>